<keyword evidence="6" id="KW-0653">Protein transport</keyword>
<gene>
    <name evidence="9" type="primary">tolQ_2</name>
    <name evidence="9" type="ORF">LEM8419_03006</name>
</gene>
<dbReference type="Pfam" id="PF01618">
    <property type="entry name" value="MotA_ExbB"/>
    <property type="match status" value="1"/>
</dbReference>
<feature type="transmembrane region" description="Helical" evidence="7">
    <location>
        <begin position="40"/>
        <end position="61"/>
    </location>
</feature>
<keyword evidence="10" id="KW-1185">Reference proteome</keyword>
<keyword evidence="6" id="KW-0813">Transport</keyword>
<dbReference type="PANTHER" id="PTHR30625">
    <property type="entry name" value="PROTEIN TOLQ"/>
    <property type="match status" value="1"/>
</dbReference>
<comment type="similarity">
    <text evidence="6">Belongs to the exbB/tolQ family.</text>
</comment>
<protein>
    <submittedName>
        <fullName evidence="9">Tol-Pal system protein TolQ</fullName>
    </submittedName>
</protein>
<evidence type="ECO:0000256" key="5">
    <source>
        <dbReference type="ARBA" id="ARBA00023136"/>
    </source>
</evidence>
<evidence type="ECO:0000313" key="9">
    <source>
        <dbReference type="EMBL" id="CAH1002089.1"/>
    </source>
</evidence>
<feature type="transmembrane region" description="Helical" evidence="7">
    <location>
        <begin position="145"/>
        <end position="169"/>
    </location>
</feature>
<keyword evidence="4 7" id="KW-1133">Transmembrane helix</keyword>
<keyword evidence="5 7" id="KW-0472">Membrane</keyword>
<comment type="caution">
    <text evidence="9">The sequence shown here is derived from an EMBL/GenBank/DDBJ whole genome shotgun (WGS) entry which is preliminary data.</text>
</comment>
<dbReference type="EMBL" id="CAKLPZ010000004">
    <property type="protein sequence ID" value="CAH1002089.1"/>
    <property type="molecule type" value="Genomic_DNA"/>
</dbReference>
<dbReference type="InterPro" id="IPR002898">
    <property type="entry name" value="MotA_ExbB_proton_chnl"/>
</dbReference>
<evidence type="ECO:0000256" key="1">
    <source>
        <dbReference type="ARBA" id="ARBA00004651"/>
    </source>
</evidence>
<feature type="domain" description="MotA/TolQ/ExbB proton channel" evidence="8">
    <location>
        <begin position="102"/>
        <end position="222"/>
    </location>
</feature>
<dbReference type="RefSeq" id="WP_238751946.1">
    <property type="nucleotide sequence ID" value="NZ_CAKLPZ010000004.1"/>
</dbReference>
<keyword evidence="2" id="KW-1003">Cell membrane</keyword>
<sequence length="236" mass="25281">MLPDAFPLLLQAQGTATLDSAADAAPMASESLLDVLLESGTLTMIIVGILLVLFVIAVYIFSERYITIKAAGSDDEGFMERIRREISTGNMANARALCTTTDSPVARMVDKGLQRIGRPLRDIDAAVENVGNLEVFRLERGLSTLASIAGAAPMIGFFGTVTGMINAFYEMSNAQNITPDVLAGGIYSALLTTAAGLFIGILAFVGYNLLVAQVERVVYKMERSTTEFMDLLQEPG</sequence>
<evidence type="ECO:0000259" key="8">
    <source>
        <dbReference type="Pfam" id="PF01618"/>
    </source>
</evidence>
<feature type="transmembrane region" description="Helical" evidence="7">
    <location>
        <begin position="189"/>
        <end position="211"/>
    </location>
</feature>
<evidence type="ECO:0000256" key="2">
    <source>
        <dbReference type="ARBA" id="ARBA00022475"/>
    </source>
</evidence>
<evidence type="ECO:0000256" key="7">
    <source>
        <dbReference type="SAM" id="Phobius"/>
    </source>
</evidence>
<accession>A0ABM9B4A1</accession>
<comment type="subcellular location">
    <subcellularLocation>
        <location evidence="1">Cell membrane</location>
        <topology evidence="1">Multi-pass membrane protein</topology>
    </subcellularLocation>
    <subcellularLocation>
        <location evidence="6">Membrane</location>
        <topology evidence="6">Multi-pass membrane protein</topology>
    </subcellularLocation>
</comment>
<reference evidence="9" key="1">
    <citation type="submission" date="2021-12" db="EMBL/GenBank/DDBJ databases">
        <authorList>
            <person name="Rodrigo-Torres L."/>
            <person name="Arahal R. D."/>
            <person name="Lucena T."/>
        </authorList>
    </citation>
    <scope>NUCLEOTIDE SEQUENCE</scope>
    <source>
        <strain evidence="9">CECT 8419</strain>
    </source>
</reference>
<evidence type="ECO:0000256" key="4">
    <source>
        <dbReference type="ARBA" id="ARBA00022989"/>
    </source>
</evidence>
<dbReference type="PANTHER" id="PTHR30625:SF17">
    <property type="entry name" value="TOLQ-RELATED"/>
    <property type="match status" value="1"/>
</dbReference>
<keyword evidence="3 7" id="KW-0812">Transmembrane</keyword>
<evidence type="ECO:0000256" key="6">
    <source>
        <dbReference type="RuleBase" id="RU004057"/>
    </source>
</evidence>
<evidence type="ECO:0000313" key="10">
    <source>
        <dbReference type="Proteomes" id="UP000837803"/>
    </source>
</evidence>
<name>A0ABM9B4A1_9BACT</name>
<dbReference type="InterPro" id="IPR050790">
    <property type="entry name" value="ExbB/TolQ_transport"/>
</dbReference>
<dbReference type="Proteomes" id="UP000837803">
    <property type="component" value="Unassembled WGS sequence"/>
</dbReference>
<evidence type="ECO:0000256" key="3">
    <source>
        <dbReference type="ARBA" id="ARBA00022692"/>
    </source>
</evidence>
<organism evidence="9 10">
    <name type="scientific">Neolewinella maritima</name>
    <dbReference type="NCBI Taxonomy" id="1383882"/>
    <lineage>
        <taxon>Bacteria</taxon>
        <taxon>Pseudomonadati</taxon>
        <taxon>Bacteroidota</taxon>
        <taxon>Saprospiria</taxon>
        <taxon>Saprospirales</taxon>
        <taxon>Lewinellaceae</taxon>
        <taxon>Neolewinella</taxon>
    </lineage>
</organism>
<proteinExistence type="inferred from homology"/>